<feature type="domain" description="Cysteinyl-tRNA synthetase class Ia DALR" evidence="1">
    <location>
        <begin position="26"/>
        <end position="64"/>
    </location>
</feature>
<reference evidence="2" key="1">
    <citation type="submission" date="2019-08" db="EMBL/GenBank/DDBJ databases">
        <authorList>
            <person name="Kucharzyk K."/>
            <person name="Murdoch R.W."/>
            <person name="Higgins S."/>
            <person name="Loffler F."/>
        </authorList>
    </citation>
    <scope>NUCLEOTIDE SEQUENCE</scope>
</reference>
<dbReference type="Pfam" id="PF09190">
    <property type="entry name" value="DALR_2"/>
    <property type="match status" value="1"/>
</dbReference>
<comment type="caution">
    <text evidence="2">The sequence shown here is derived from an EMBL/GenBank/DDBJ whole genome shotgun (WGS) entry which is preliminary data.</text>
</comment>
<evidence type="ECO:0000313" key="2">
    <source>
        <dbReference type="EMBL" id="MPM86161.1"/>
    </source>
</evidence>
<dbReference type="InterPro" id="IPR015273">
    <property type="entry name" value="Cys-tRNA-synt_Ia_DALR"/>
</dbReference>
<proteinExistence type="predicted"/>
<evidence type="ECO:0000259" key="1">
    <source>
        <dbReference type="SMART" id="SM00840"/>
    </source>
</evidence>
<protein>
    <recommendedName>
        <fullName evidence="1">Cysteinyl-tRNA synthetase class Ia DALR domain-containing protein</fullName>
    </recommendedName>
</protein>
<dbReference type="Gene3D" id="1.20.120.640">
    <property type="entry name" value="Anticodon-binding domain of a subclass of class I aminoacyl-tRNA synthetases"/>
    <property type="match status" value="1"/>
</dbReference>
<accession>A0A645DA48</accession>
<dbReference type="GO" id="GO:0006423">
    <property type="term" value="P:cysteinyl-tRNA aminoacylation"/>
    <property type="evidence" value="ECO:0007669"/>
    <property type="project" value="InterPro"/>
</dbReference>
<name>A0A645DA48_9ZZZZ</name>
<sequence>MQEVKVEVASDSEREYLKHLSEYKDKYIEKMDDDFNTADGISVIFDMIRDMNTNITTESSKESVNY</sequence>
<dbReference type="GO" id="GO:0004817">
    <property type="term" value="F:cysteine-tRNA ligase activity"/>
    <property type="evidence" value="ECO:0007669"/>
    <property type="project" value="InterPro"/>
</dbReference>
<organism evidence="2">
    <name type="scientific">bioreactor metagenome</name>
    <dbReference type="NCBI Taxonomy" id="1076179"/>
    <lineage>
        <taxon>unclassified sequences</taxon>
        <taxon>metagenomes</taxon>
        <taxon>ecological metagenomes</taxon>
    </lineage>
</organism>
<dbReference type="GO" id="GO:0005524">
    <property type="term" value="F:ATP binding"/>
    <property type="evidence" value="ECO:0007669"/>
    <property type="project" value="InterPro"/>
</dbReference>
<dbReference type="SUPFAM" id="SSF47323">
    <property type="entry name" value="Anticodon-binding domain of a subclass of class I aminoacyl-tRNA synthetases"/>
    <property type="match status" value="1"/>
</dbReference>
<dbReference type="GO" id="GO:0005737">
    <property type="term" value="C:cytoplasm"/>
    <property type="evidence" value="ECO:0007669"/>
    <property type="project" value="InterPro"/>
</dbReference>
<dbReference type="InterPro" id="IPR009080">
    <property type="entry name" value="tRNAsynth_Ia_anticodon-bd"/>
</dbReference>
<dbReference type="EMBL" id="VSSQ01034273">
    <property type="protein sequence ID" value="MPM86161.1"/>
    <property type="molecule type" value="Genomic_DNA"/>
</dbReference>
<dbReference type="SMART" id="SM00840">
    <property type="entry name" value="DALR_2"/>
    <property type="match status" value="1"/>
</dbReference>
<gene>
    <name evidence="2" type="ORF">SDC9_133246</name>
</gene>
<dbReference type="AlphaFoldDB" id="A0A645DA48"/>